<dbReference type="Gene3D" id="2.60.120.620">
    <property type="entry name" value="q2cbj1_9rhob like domain"/>
    <property type="match status" value="1"/>
</dbReference>
<gene>
    <name evidence="1" type="ORF">GRB80_01970</name>
</gene>
<protein>
    <submittedName>
        <fullName evidence="1">Phytanoyl-CoA dioxygenase</fullName>
    </submittedName>
</protein>
<comment type="caution">
    <text evidence="1">The sequence shown here is derived from an EMBL/GenBank/DDBJ whole genome shotgun (WGS) entry which is preliminary data.</text>
</comment>
<evidence type="ECO:0000313" key="1">
    <source>
        <dbReference type="EMBL" id="NAW11607.1"/>
    </source>
</evidence>
<dbReference type="Pfam" id="PF05721">
    <property type="entry name" value="PhyH"/>
    <property type="match status" value="1"/>
</dbReference>
<dbReference type="SUPFAM" id="SSF51197">
    <property type="entry name" value="Clavaminate synthase-like"/>
    <property type="match status" value="1"/>
</dbReference>
<dbReference type="GO" id="GO:0016706">
    <property type="term" value="F:2-oxoglutarate-dependent dioxygenase activity"/>
    <property type="evidence" value="ECO:0007669"/>
    <property type="project" value="UniProtKB-ARBA"/>
</dbReference>
<dbReference type="AlphaFoldDB" id="A0A7X4VWT3"/>
<dbReference type="EMBL" id="WUTS01000001">
    <property type="protein sequence ID" value="NAW11607.1"/>
    <property type="molecule type" value="Genomic_DNA"/>
</dbReference>
<reference evidence="1 2" key="1">
    <citation type="submission" date="2019-12" db="EMBL/GenBank/DDBJ databases">
        <title>Draft genome sequencing of Halomonas icarensis D1-1.</title>
        <authorList>
            <person name="Pandiyan K."/>
            <person name="Kushwaha P."/>
            <person name="Gowdham M."/>
            <person name="Chakdar H."/>
            <person name="Singh A."/>
            <person name="Kumar M."/>
            <person name="Saxena A.K."/>
        </authorList>
    </citation>
    <scope>NUCLEOTIDE SEQUENCE [LARGE SCALE GENOMIC DNA]</scope>
    <source>
        <strain evidence="1 2">D1-1</strain>
    </source>
</reference>
<dbReference type="InterPro" id="IPR008775">
    <property type="entry name" value="Phytyl_CoA_dOase-like"/>
</dbReference>
<accession>A0A7X4VWT3</accession>
<dbReference type="RefSeq" id="WP_161422374.1">
    <property type="nucleotide sequence ID" value="NZ_JARWMY010000014.1"/>
</dbReference>
<keyword evidence="2" id="KW-1185">Reference proteome</keyword>
<sequence>MKMQLGASVEEFDKAINDSGWVIFEGALSKAFTEELRADSLKWIDICRGYQTRNGLNTDGDGTAHHCLGSGDSIDRFIDMHLFHPYISRYFGDEPYICNSLTPIGGFPEFTTYVHKLHRDVRTLIPGYPLKLNMLVMCDDFTPENGTLVLSGSQNRHEPPSDEEFEKHHERFTAPAGSVVLFNSTLWHKGADIHGDRARVALTVGYGRAYVKPAMDYARMLGEEYGRSLSPLTRQVLGYNARVPVSLDEWYRPAGERLYHADQG</sequence>
<proteinExistence type="predicted"/>
<keyword evidence="1" id="KW-0560">Oxidoreductase</keyword>
<dbReference type="Proteomes" id="UP000448235">
    <property type="component" value="Unassembled WGS sequence"/>
</dbReference>
<name>A0A7X4VWT3_9GAMM</name>
<organism evidence="1 2">
    <name type="scientific">Halomonas icarae</name>
    <dbReference type="NCBI Taxonomy" id="2691040"/>
    <lineage>
        <taxon>Bacteria</taxon>
        <taxon>Pseudomonadati</taxon>
        <taxon>Pseudomonadota</taxon>
        <taxon>Gammaproteobacteria</taxon>
        <taxon>Oceanospirillales</taxon>
        <taxon>Halomonadaceae</taxon>
        <taxon>Halomonas</taxon>
    </lineage>
</organism>
<keyword evidence="1" id="KW-0223">Dioxygenase</keyword>
<evidence type="ECO:0000313" key="2">
    <source>
        <dbReference type="Proteomes" id="UP000448235"/>
    </source>
</evidence>